<evidence type="ECO:0000313" key="3">
    <source>
        <dbReference type="EMBL" id="MBB5379197.1"/>
    </source>
</evidence>
<evidence type="ECO:0000313" key="5">
    <source>
        <dbReference type="Proteomes" id="UP000619376"/>
    </source>
</evidence>
<reference evidence="3 4" key="3">
    <citation type="submission" date="2020-08" db="EMBL/GenBank/DDBJ databases">
        <title>Genomic Encyclopedia of Type Strains, Phase IV (KMG-IV): sequencing the most valuable type-strain genomes for metagenomic binning, comparative biology and taxonomic classification.</title>
        <authorList>
            <person name="Goeker M."/>
        </authorList>
    </citation>
    <scope>NUCLEOTIDE SEQUENCE [LARGE SCALE GENOMIC DNA]</scope>
    <source>
        <strain evidence="3 4">DSM 27521</strain>
    </source>
</reference>
<feature type="domain" description="Helix-turn-helix" evidence="1">
    <location>
        <begin position="31"/>
        <end position="80"/>
    </location>
</feature>
<reference evidence="5" key="2">
    <citation type="journal article" date="2019" name="Int. J. Syst. Evol. Microbiol.">
        <title>The Global Catalogue of Microorganisms (GCM) 10K type strain sequencing project: providing services to taxonomists for standard genome sequencing and annotation.</title>
        <authorList>
            <consortium name="The Broad Institute Genomics Platform"/>
            <consortium name="The Broad Institute Genome Sequencing Center for Infectious Disease"/>
            <person name="Wu L."/>
            <person name="Ma J."/>
        </authorList>
    </citation>
    <scope>NUCLEOTIDE SEQUENCE [LARGE SCALE GENOMIC DNA]</scope>
    <source>
        <strain evidence="5">CGMCC 1.18437</strain>
    </source>
</reference>
<dbReference type="RefSeq" id="WP_184116312.1">
    <property type="nucleotide sequence ID" value="NZ_BNAJ01000023.1"/>
</dbReference>
<dbReference type="SUPFAM" id="SSF46955">
    <property type="entry name" value="Putative DNA-binding domain"/>
    <property type="match status" value="1"/>
</dbReference>
<dbReference type="Proteomes" id="UP000619376">
    <property type="component" value="Unassembled WGS sequence"/>
</dbReference>
<dbReference type="AlphaFoldDB" id="A0A7W8KJB2"/>
<name>A0A7W8KJB2_9DEIO</name>
<organism evidence="3 4">
    <name type="scientific">Deinococcus metalli</name>
    <dbReference type="NCBI Taxonomy" id="1141878"/>
    <lineage>
        <taxon>Bacteria</taxon>
        <taxon>Thermotogati</taxon>
        <taxon>Deinococcota</taxon>
        <taxon>Deinococci</taxon>
        <taxon>Deinococcales</taxon>
        <taxon>Deinococcaceae</taxon>
        <taxon>Deinococcus</taxon>
    </lineage>
</organism>
<reference evidence="2" key="1">
    <citation type="journal article" date="2014" name="Int. J. Syst. Evol. Microbiol.">
        <title>Complete genome of a new Firmicutes species belonging to the dominant human colonic microbiota ('Ruminococcus bicirculans') reveals two chromosomes and a selective capacity to utilize plant glucans.</title>
        <authorList>
            <consortium name="NISC Comparative Sequencing Program"/>
            <person name="Wegmann U."/>
            <person name="Louis P."/>
            <person name="Goesmann A."/>
            <person name="Henrissat B."/>
            <person name="Duncan S.H."/>
            <person name="Flint H.J."/>
        </authorList>
    </citation>
    <scope>NUCLEOTIDE SEQUENCE</scope>
    <source>
        <strain evidence="2">CGMCC 1.18437</strain>
    </source>
</reference>
<dbReference type="NCBIfam" id="TIGR01764">
    <property type="entry name" value="excise"/>
    <property type="match status" value="1"/>
</dbReference>
<keyword evidence="5" id="KW-1185">Reference proteome</keyword>
<evidence type="ECO:0000313" key="4">
    <source>
        <dbReference type="Proteomes" id="UP000539473"/>
    </source>
</evidence>
<accession>A0A7W8KJB2</accession>
<dbReference type="InterPro" id="IPR010093">
    <property type="entry name" value="SinI_DNA-bd"/>
</dbReference>
<protein>
    <submittedName>
        <fullName evidence="3">Excisionase family DNA binding protein</fullName>
    </submittedName>
</protein>
<evidence type="ECO:0000313" key="2">
    <source>
        <dbReference type="EMBL" id="GHF65183.1"/>
    </source>
</evidence>
<dbReference type="Pfam" id="PF12728">
    <property type="entry name" value="HTH_17"/>
    <property type="match status" value="1"/>
</dbReference>
<dbReference type="Proteomes" id="UP000539473">
    <property type="component" value="Unassembled WGS sequence"/>
</dbReference>
<dbReference type="GO" id="GO:0003677">
    <property type="term" value="F:DNA binding"/>
    <property type="evidence" value="ECO:0007669"/>
    <property type="project" value="InterPro"/>
</dbReference>
<dbReference type="EMBL" id="BNAJ01000023">
    <property type="protein sequence ID" value="GHF65183.1"/>
    <property type="molecule type" value="Genomic_DNA"/>
</dbReference>
<dbReference type="EMBL" id="JACHFK010000023">
    <property type="protein sequence ID" value="MBB5379197.1"/>
    <property type="molecule type" value="Genomic_DNA"/>
</dbReference>
<reference evidence="2" key="4">
    <citation type="submission" date="2024-05" db="EMBL/GenBank/DDBJ databases">
        <authorList>
            <person name="Sun Q."/>
            <person name="Zhou Y."/>
        </authorList>
    </citation>
    <scope>NUCLEOTIDE SEQUENCE</scope>
    <source>
        <strain evidence="2">CGMCC 1.18437</strain>
    </source>
</reference>
<gene>
    <name evidence="2" type="ORF">GCM10017781_46150</name>
    <name evidence="3" type="ORF">HNQ07_004712</name>
</gene>
<dbReference type="InterPro" id="IPR041657">
    <property type="entry name" value="HTH_17"/>
</dbReference>
<comment type="caution">
    <text evidence="3">The sequence shown here is derived from an EMBL/GenBank/DDBJ whole genome shotgun (WGS) entry which is preliminary data.</text>
</comment>
<dbReference type="InterPro" id="IPR009061">
    <property type="entry name" value="DNA-bd_dom_put_sf"/>
</dbReference>
<evidence type="ECO:0000259" key="1">
    <source>
        <dbReference type="Pfam" id="PF12728"/>
    </source>
</evidence>
<proteinExistence type="predicted"/>
<sequence length="86" mass="9591">MEDQVFNAPVFARMIAREVAQMLEQSIGDDVLTLKEAAKFMGFHPVTVAKWAADGTLPGRKIGDSWRFRRSALLDYVTSKKTATAM</sequence>